<comment type="subcellular location">
    <subcellularLocation>
        <location evidence="10">Nucleus lamina</location>
    </subcellularLocation>
    <subcellularLocation>
        <location evidence="1">Nucleus matrix</location>
    </subcellularLocation>
    <subcellularLocation>
        <location evidence="2">Nucleus</location>
        <location evidence="2">Nucleoplasm</location>
    </subcellularLocation>
</comment>
<dbReference type="Pfam" id="PF00038">
    <property type="entry name" value="Filament"/>
    <property type="match status" value="1"/>
</dbReference>
<evidence type="ECO:0000256" key="5">
    <source>
        <dbReference type="ARBA" id="ARBA00022754"/>
    </source>
</evidence>
<dbReference type="GO" id="GO:0090435">
    <property type="term" value="P:protein localization to nuclear envelope"/>
    <property type="evidence" value="ECO:0007669"/>
    <property type="project" value="TreeGrafter"/>
</dbReference>
<organism evidence="16 17">
    <name type="scientific">Cyprinodon variegatus</name>
    <name type="common">Sheepshead minnow</name>
    <dbReference type="NCBI Taxonomy" id="28743"/>
    <lineage>
        <taxon>Eukaryota</taxon>
        <taxon>Metazoa</taxon>
        <taxon>Chordata</taxon>
        <taxon>Craniata</taxon>
        <taxon>Vertebrata</taxon>
        <taxon>Euteleostomi</taxon>
        <taxon>Actinopterygii</taxon>
        <taxon>Neopterygii</taxon>
        <taxon>Teleostei</taxon>
        <taxon>Neoteleostei</taxon>
        <taxon>Acanthomorphata</taxon>
        <taxon>Ovalentaria</taxon>
        <taxon>Atherinomorphae</taxon>
        <taxon>Cyprinodontiformes</taxon>
        <taxon>Cyprinodontidae</taxon>
        <taxon>Cyprinodon</taxon>
    </lineage>
</organism>
<evidence type="ECO:0000256" key="3">
    <source>
        <dbReference type="ARBA" id="ARBA00022481"/>
    </source>
</evidence>
<dbReference type="InterPro" id="IPR039008">
    <property type="entry name" value="IF_rod_dom"/>
</dbReference>
<feature type="region of interest" description="Disordered" evidence="13">
    <location>
        <begin position="376"/>
        <end position="405"/>
    </location>
</feature>
<dbReference type="Gene3D" id="1.20.5.1160">
    <property type="entry name" value="Vasodilator-stimulated phosphoprotein"/>
    <property type="match status" value="1"/>
</dbReference>
<evidence type="ECO:0000259" key="15">
    <source>
        <dbReference type="PROSITE" id="PS51842"/>
    </source>
</evidence>
<dbReference type="Gene3D" id="2.60.40.1260">
    <property type="entry name" value="Lamin Tail domain"/>
    <property type="match status" value="1"/>
</dbReference>
<dbReference type="PROSITE" id="PS51841">
    <property type="entry name" value="LTD"/>
    <property type="match status" value="1"/>
</dbReference>
<dbReference type="PANTHER" id="PTHR45721">
    <property type="entry name" value="LAMIN DM0-RELATED"/>
    <property type="match status" value="1"/>
</dbReference>
<protein>
    <submittedName>
        <fullName evidence="16">Lamin A</fullName>
    </submittedName>
</protein>
<dbReference type="InterPro" id="IPR036415">
    <property type="entry name" value="Lamin_tail_dom_sf"/>
</dbReference>
<dbReference type="GO" id="GO:0005652">
    <property type="term" value="C:nuclear lamina"/>
    <property type="evidence" value="ECO:0007669"/>
    <property type="project" value="UniProtKB-SubCell"/>
</dbReference>
<feature type="region of interest" description="Disordered" evidence="13">
    <location>
        <begin position="537"/>
        <end position="556"/>
    </location>
</feature>
<reference evidence="16" key="2">
    <citation type="submission" date="2025-09" db="UniProtKB">
        <authorList>
            <consortium name="Ensembl"/>
        </authorList>
    </citation>
    <scope>IDENTIFICATION</scope>
</reference>
<evidence type="ECO:0000256" key="4">
    <source>
        <dbReference type="ARBA" id="ARBA00022553"/>
    </source>
</evidence>
<reference evidence="16" key="1">
    <citation type="submission" date="2025-08" db="UniProtKB">
        <authorList>
            <consortium name="Ensembl"/>
        </authorList>
    </citation>
    <scope>IDENTIFICATION</scope>
</reference>
<keyword evidence="3" id="KW-0488">Methylation</keyword>
<feature type="coiled-coil region" evidence="12">
    <location>
        <begin position="34"/>
        <end position="350"/>
    </location>
</feature>
<dbReference type="Gene3D" id="1.20.5.170">
    <property type="match status" value="1"/>
</dbReference>
<evidence type="ECO:0000256" key="10">
    <source>
        <dbReference type="ARBA" id="ARBA00024186"/>
    </source>
</evidence>
<name>A0A3Q2EGW6_CYPVA</name>
<dbReference type="PROSITE" id="PS00226">
    <property type="entry name" value="IF_ROD_1"/>
    <property type="match status" value="1"/>
</dbReference>
<dbReference type="SUPFAM" id="SSF64593">
    <property type="entry name" value="Intermediate filament protein, coiled coil region"/>
    <property type="match status" value="2"/>
</dbReference>
<evidence type="ECO:0000313" key="17">
    <source>
        <dbReference type="Proteomes" id="UP000265020"/>
    </source>
</evidence>
<evidence type="ECO:0000256" key="12">
    <source>
        <dbReference type="SAM" id="Coils"/>
    </source>
</evidence>
<feature type="domain" description="IF rod" evidence="15">
    <location>
        <begin position="23"/>
        <end position="379"/>
    </location>
</feature>
<dbReference type="AlphaFoldDB" id="A0A3Q2EGW6"/>
<evidence type="ECO:0000256" key="9">
    <source>
        <dbReference type="ARBA" id="ARBA00023289"/>
    </source>
</evidence>
<evidence type="ECO:0000256" key="2">
    <source>
        <dbReference type="ARBA" id="ARBA00004642"/>
    </source>
</evidence>
<dbReference type="GO" id="GO:0016363">
    <property type="term" value="C:nuclear matrix"/>
    <property type="evidence" value="ECO:0007669"/>
    <property type="project" value="UniProtKB-SubCell"/>
</dbReference>
<dbReference type="Pfam" id="PF00932">
    <property type="entry name" value="LTD"/>
    <property type="match status" value="1"/>
</dbReference>
<evidence type="ECO:0000256" key="11">
    <source>
        <dbReference type="RuleBase" id="RU000685"/>
    </source>
</evidence>
<dbReference type="InterPro" id="IPR018039">
    <property type="entry name" value="IF_conserved"/>
</dbReference>
<keyword evidence="8" id="KW-0449">Lipoprotein</keyword>
<dbReference type="GeneTree" id="ENSGT00940000157244"/>
<dbReference type="SUPFAM" id="SSF74853">
    <property type="entry name" value="Lamin A/C globular tail domain"/>
    <property type="match status" value="1"/>
</dbReference>
<evidence type="ECO:0000259" key="14">
    <source>
        <dbReference type="PROSITE" id="PS51841"/>
    </source>
</evidence>
<dbReference type="GO" id="GO:0007097">
    <property type="term" value="P:nuclear migration"/>
    <property type="evidence" value="ECO:0007669"/>
    <property type="project" value="TreeGrafter"/>
</dbReference>
<dbReference type="GO" id="GO:0031507">
    <property type="term" value="P:heterochromatin formation"/>
    <property type="evidence" value="ECO:0007669"/>
    <property type="project" value="TreeGrafter"/>
</dbReference>
<comment type="similarity">
    <text evidence="11">Belongs to the intermediate filament family.</text>
</comment>
<dbReference type="Proteomes" id="UP000265020">
    <property type="component" value="Unassembled WGS sequence"/>
</dbReference>
<dbReference type="GO" id="GO:0005654">
    <property type="term" value="C:nucleoplasm"/>
    <property type="evidence" value="ECO:0007669"/>
    <property type="project" value="UniProtKB-SubCell"/>
</dbReference>
<evidence type="ECO:0000256" key="1">
    <source>
        <dbReference type="ARBA" id="ARBA00004109"/>
    </source>
</evidence>
<keyword evidence="6 12" id="KW-0175">Coiled coil</keyword>
<evidence type="ECO:0000256" key="13">
    <source>
        <dbReference type="SAM" id="MobiDB-lite"/>
    </source>
</evidence>
<keyword evidence="17" id="KW-1185">Reference proteome</keyword>
<dbReference type="OMA" id="IGQWAIK"/>
<dbReference type="SMART" id="SM01391">
    <property type="entry name" value="Filament"/>
    <property type="match status" value="1"/>
</dbReference>
<evidence type="ECO:0000256" key="8">
    <source>
        <dbReference type="ARBA" id="ARBA00023288"/>
    </source>
</evidence>
<feature type="compositionally biased region" description="Low complexity" evidence="13">
    <location>
        <begin position="381"/>
        <end position="399"/>
    </location>
</feature>
<dbReference type="Ensembl" id="ENSCVAT00000025535.1">
    <property type="protein sequence ID" value="ENSCVAP00000031049.1"/>
    <property type="gene ID" value="ENSCVAG00000020062.1"/>
</dbReference>
<dbReference type="PROSITE" id="PS51842">
    <property type="entry name" value="IF_ROD_2"/>
    <property type="match status" value="1"/>
</dbReference>
<proteinExistence type="inferred from homology"/>
<dbReference type="GO" id="GO:0006998">
    <property type="term" value="P:nuclear envelope organization"/>
    <property type="evidence" value="ECO:0007669"/>
    <property type="project" value="TreeGrafter"/>
</dbReference>
<dbReference type="GO" id="GO:0051664">
    <property type="term" value="P:nuclear pore localization"/>
    <property type="evidence" value="ECO:0007669"/>
    <property type="project" value="TreeGrafter"/>
</dbReference>
<evidence type="ECO:0000256" key="7">
    <source>
        <dbReference type="ARBA" id="ARBA00023242"/>
    </source>
</evidence>
<dbReference type="PANTHER" id="PTHR45721:SF5">
    <property type="entry name" value="PRELAMIN-A_C"/>
    <property type="match status" value="1"/>
</dbReference>
<sequence>METPSQKRPRGAVSPARITRLQEKEELCNLNDRLAIYIDKVRSLESENASLRMRITESESEVTRDLSGIKSAYETELADARKTLDVVAKERARLQLELGKIREEHKELKARNAKKESDLEAALLRLKDLEAMLNSKDAAYTTALSEKRNVEAELKELKAQLAKVEGSLADTRKQLQDEMLRRVDAENRLQTLREEQEFQKNIYNEELREARRRHSSQIVEIDGGRQQEFESKLAEALSELRAQHEDQVRIYKEELERTYNSKLENARQSAERNSHMVGATHEELQQTRVRMEGMTTQLTQLQKQLSSSEARVRELEEALARERDMMRRRLEDKEREMAAIRARMQQQLDDYQELLDIKLALDMEINAYRKLLEGEEERLRLSPSPSSSKVTVTRTSGSSHTSRLLPSFGSAVASSSRTSSSQASASGRITVDEVDLDGKYIRLSNKADEDQSLGNWELKRQVGSSTPIVYKFPSKFTLKAGASVTVWAASGGGTHNPPNHLVWKSQASWGTGDLLQTTLISAGGEEMATRNVTRTLFQDADAEDDDMVNSSSPAPP</sequence>
<dbReference type="GO" id="GO:0005200">
    <property type="term" value="F:structural constituent of cytoskeleton"/>
    <property type="evidence" value="ECO:0007669"/>
    <property type="project" value="TreeGrafter"/>
</dbReference>
<keyword evidence="4" id="KW-0597">Phosphoprotein</keyword>
<feature type="domain" description="LTD" evidence="14">
    <location>
        <begin position="417"/>
        <end position="534"/>
    </location>
</feature>
<keyword evidence="9" id="KW-0636">Prenylation</keyword>
<dbReference type="GO" id="GO:0005882">
    <property type="term" value="C:intermediate filament"/>
    <property type="evidence" value="ECO:0007669"/>
    <property type="project" value="UniProtKB-KW"/>
</dbReference>
<evidence type="ECO:0000256" key="6">
    <source>
        <dbReference type="ARBA" id="ARBA00023054"/>
    </source>
</evidence>
<keyword evidence="5 11" id="KW-0403">Intermediate filament</keyword>
<keyword evidence="7" id="KW-0539">Nucleus</keyword>
<accession>A0A3Q2EGW6</accession>
<dbReference type="InterPro" id="IPR001322">
    <property type="entry name" value="Lamin_tail_dom"/>
</dbReference>
<evidence type="ECO:0000313" key="16">
    <source>
        <dbReference type="Ensembl" id="ENSCVAP00000031049.1"/>
    </source>
</evidence>